<evidence type="ECO:0000313" key="2">
    <source>
        <dbReference type="EMBL" id="AHB48991.1"/>
    </source>
</evidence>
<evidence type="ECO:0008006" key="4">
    <source>
        <dbReference type="Google" id="ProtNLM"/>
    </source>
</evidence>
<dbReference type="STRING" id="1029756.W911_12190"/>
<dbReference type="EMBL" id="CP006912">
    <property type="protein sequence ID" value="AHB48991.1"/>
    <property type="molecule type" value="Genomic_DNA"/>
</dbReference>
<feature type="region of interest" description="Disordered" evidence="1">
    <location>
        <begin position="155"/>
        <end position="182"/>
    </location>
</feature>
<evidence type="ECO:0000256" key="1">
    <source>
        <dbReference type="SAM" id="MobiDB-lite"/>
    </source>
</evidence>
<dbReference type="PROSITE" id="PS51257">
    <property type="entry name" value="PROKAR_LIPOPROTEIN"/>
    <property type="match status" value="1"/>
</dbReference>
<organism evidence="2 3">
    <name type="scientific">Hyphomicrobium nitrativorans NL23</name>
    <dbReference type="NCBI Taxonomy" id="1029756"/>
    <lineage>
        <taxon>Bacteria</taxon>
        <taxon>Pseudomonadati</taxon>
        <taxon>Pseudomonadota</taxon>
        <taxon>Alphaproteobacteria</taxon>
        <taxon>Hyphomicrobiales</taxon>
        <taxon>Hyphomicrobiaceae</taxon>
        <taxon>Hyphomicrobium</taxon>
    </lineage>
</organism>
<sequence length="182" mass="19014">MLRRPLPFLLLAVGLSGCSGGGGVSTASILGGEAAPAPQPGQVSVVADPGERAFHAGAVTARAVRCGYNFDPAMVRSNYLAHEMALGAMPEQMGKLQQTYDVAHNGVAKAAGADANYCTDRRTRDIKTELGRLLEGNFEAPKKQVVKEEGLFSGWMDGGGGDTGPSFGSSDWWESQQDKVGG</sequence>
<dbReference type="OrthoDB" id="7931658at2"/>
<dbReference type="KEGG" id="hni:W911_12190"/>
<accession>V5SDP3</accession>
<dbReference type="AlphaFoldDB" id="V5SDP3"/>
<keyword evidence="3" id="KW-1185">Reference proteome</keyword>
<dbReference type="RefSeq" id="WP_023787778.1">
    <property type="nucleotide sequence ID" value="NC_022997.1"/>
</dbReference>
<protein>
    <recommendedName>
        <fullName evidence="4">Lipoprotein</fullName>
    </recommendedName>
</protein>
<name>V5SDP3_9HYPH</name>
<dbReference type="PATRIC" id="fig|1029756.8.peg.2532"/>
<dbReference type="HOGENOM" id="CLU_1592342_0_0_5"/>
<proteinExistence type="predicted"/>
<evidence type="ECO:0000313" key="3">
    <source>
        <dbReference type="Proteomes" id="UP000018542"/>
    </source>
</evidence>
<gene>
    <name evidence="2" type="ORF">W911_12190</name>
</gene>
<dbReference type="Proteomes" id="UP000018542">
    <property type="component" value="Chromosome"/>
</dbReference>
<reference evidence="2 3" key="1">
    <citation type="journal article" date="2014" name="Genome Announc.">
        <title>Complete Genome Sequence of Hyphomicrobium nitrativorans Strain NL23, a Denitrifying Bacterium Isolated from Biofilm of a Methanol-Fed Denitrification System Treating Seawater at the Montreal Biodome.</title>
        <authorList>
            <person name="Martineau C."/>
            <person name="Villeneuve C."/>
            <person name="Mauffrey F."/>
            <person name="Villemur R."/>
        </authorList>
    </citation>
    <scope>NUCLEOTIDE SEQUENCE [LARGE SCALE GENOMIC DNA]</scope>
    <source>
        <strain evidence="2">NL23</strain>
    </source>
</reference>